<evidence type="ECO:0000313" key="14">
    <source>
        <dbReference type="Proteomes" id="UP000059542"/>
    </source>
</evidence>
<dbReference type="GO" id="GO:0015891">
    <property type="term" value="P:siderophore transport"/>
    <property type="evidence" value="ECO:0007669"/>
    <property type="project" value="InterPro"/>
</dbReference>
<feature type="transmembrane region" description="Helical" evidence="11">
    <location>
        <begin position="38"/>
        <end position="60"/>
    </location>
</feature>
<dbReference type="Proteomes" id="UP000059542">
    <property type="component" value="Chromosome"/>
</dbReference>
<keyword evidence="6 11" id="KW-0812">Transmembrane</keyword>
<dbReference type="STRING" id="1411621.AUC43_02260"/>
<dbReference type="Pfam" id="PF03544">
    <property type="entry name" value="TonB_C"/>
    <property type="match status" value="1"/>
</dbReference>
<dbReference type="InterPro" id="IPR037682">
    <property type="entry name" value="TonB_C"/>
</dbReference>
<reference evidence="13 14" key="1">
    <citation type="submission" date="2015-12" db="EMBL/GenBank/DDBJ databases">
        <authorList>
            <person name="Shamseldin A."/>
            <person name="Moawad H."/>
            <person name="Abd El-Rahim W.M."/>
            <person name="Sadowsky M.J."/>
        </authorList>
    </citation>
    <scope>NUCLEOTIDE SEQUENCE [LARGE SCALE GENOMIC DNA]</scope>
    <source>
        <strain evidence="13 14">DG5B</strain>
    </source>
</reference>
<dbReference type="Gene3D" id="3.30.1150.10">
    <property type="match status" value="1"/>
</dbReference>
<evidence type="ECO:0000256" key="2">
    <source>
        <dbReference type="ARBA" id="ARBA00006555"/>
    </source>
</evidence>
<feature type="region of interest" description="Disordered" evidence="10">
    <location>
        <begin position="116"/>
        <end position="163"/>
    </location>
</feature>
<keyword evidence="9 11" id="KW-0472">Membrane</keyword>
<evidence type="ECO:0000256" key="4">
    <source>
        <dbReference type="ARBA" id="ARBA00022475"/>
    </source>
</evidence>
<dbReference type="EMBL" id="CP013909">
    <property type="protein sequence ID" value="ALW84023.1"/>
    <property type="molecule type" value="Genomic_DNA"/>
</dbReference>
<dbReference type="RefSeq" id="WP_068189321.1">
    <property type="nucleotide sequence ID" value="NZ_CP013909.1"/>
</dbReference>
<dbReference type="GO" id="GO:0098797">
    <property type="term" value="C:plasma membrane protein complex"/>
    <property type="evidence" value="ECO:0007669"/>
    <property type="project" value="TreeGrafter"/>
</dbReference>
<feature type="compositionally biased region" description="Low complexity" evidence="10">
    <location>
        <begin position="143"/>
        <end position="156"/>
    </location>
</feature>
<sequence length="272" mass="28799">MFSLLTHGSLDDIVFEGRNQAYGAFQLRRSYQRHLGSALLIAVTACAVLLLLPLAVRYFLPEVVVAPPLFSGSEPVQPKIYELPKVKPMLPPIASHPAVTVTPHAEIKTHVVPDPEVKPTVEPALPQDVGKAGPATPGAENLTGASAGTGPATTPGVDSAKPTVEPAPAPALTAEVMPDFVGGRSALQRYLQKHLRYPAAALAAQVSGKVYVTFVVQADGSIGDVVVLKGLGYGTEEAAARVVREMPAWTPGIQNHHSVPVRFTLPITFQYE</sequence>
<evidence type="ECO:0000256" key="9">
    <source>
        <dbReference type="ARBA" id="ARBA00023136"/>
    </source>
</evidence>
<evidence type="ECO:0000256" key="5">
    <source>
        <dbReference type="ARBA" id="ARBA00022519"/>
    </source>
</evidence>
<evidence type="ECO:0000256" key="10">
    <source>
        <dbReference type="SAM" id="MobiDB-lite"/>
    </source>
</evidence>
<dbReference type="GO" id="GO:0055085">
    <property type="term" value="P:transmembrane transport"/>
    <property type="evidence" value="ECO:0007669"/>
    <property type="project" value="InterPro"/>
</dbReference>
<dbReference type="PRINTS" id="PR01374">
    <property type="entry name" value="TONBPROTEIN"/>
</dbReference>
<dbReference type="GO" id="GO:0030288">
    <property type="term" value="C:outer membrane-bounded periplasmic space"/>
    <property type="evidence" value="ECO:0007669"/>
    <property type="project" value="InterPro"/>
</dbReference>
<keyword evidence="8 11" id="KW-1133">Transmembrane helix</keyword>
<dbReference type="GO" id="GO:0031992">
    <property type="term" value="F:energy transducer activity"/>
    <property type="evidence" value="ECO:0007669"/>
    <property type="project" value="InterPro"/>
</dbReference>
<dbReference type="InterPro" id="IPR051045">
    <property type="entry name" value="TonB-dependent_transducer"/>
</dbReference>
<dbReference type="SUPFAM" id="SSF74653">
    <property type="entry name" value="TolA/TonB C-terminal domain"/>
    <property type="match status" value="1"/>
</dbReference>
<dbReference type="PANTHER" id="PTHR33446:SF2">
    <property type="entry name" value="PROTEIN TONB"/>
    <property type="match status" value="1"/>
</dbReference>
<organism evidence="13 14">
    <name type="scientific">Hymenobacter sedentarius</name>
    <dbReference type="NCBI Taxonomy" id="1411621"/>
    <lineage>
        <taxon>Bacteria</taxon>
        <taxon>Pseudomonadati</taxon>
        <taxon>Bacteroidota</taxon>
        <taxon>Cytophagia</taxon>
        <taxon>Cytophagales</taxon>
        <taxon>Hymenobacteraceae</taxon>
        <taxon>Hymenobacter</taxon>
    </lineage>
</organism>
<evidence type="ECO:0000256" key="11">
    <source>
        <dbReference type="SAM" id="Phobius"/>
    </source>
</evidence>
<feature type="domain" description="TonB C-terminal" evidence="12">
    <location>
        <begin position="182"/>
        <end position="272"/>
    </location>
</feature>
<evidence type="ECO:0000256" key="8">
    <source>
        <dbReference type="ARBA" id="ARBA00022989"/>
    </source>
</evidence>
<evidence type="ECO:0000256" key="1">
    <source>
        <dbReference type="ARBA" id="ARBA00004383"/>
    </source>
</evidence>
<dbReference type="NCBIfam" id="TIGR01352">
    <property type="entry name" value="tonB_Cterm"/>
    <property type="match status" value="1"/>
</dbReference>
<keyword evidence="4" id="KW-1003">Cell membrane</keyword>
<dbReference type="InterPro" id="IPR003538">
    <property type="entry name" value="TonB"/>
</dbReference>
<evidence type="ECO:0000259" key="12">
    <source>
        <dbReference type="PROSITE" id="PS52015"/>
    </source>
</evidence>
<gene>
    <name evidence="13" type="ORF">AUC43_02260</name>
</gene>
<dbReference type="InterPro" id="IPR006260">
    <property type="entry name" value="TonB/TolA_C"/>
</dbReference>
<keyword evidence="5" id="KW-0997">Cell inner membrane</keyword>
<evidence type="ECO:0000313" key="13">
    <source>
        <dbReference type="EMBL" id="ALW84023.1"/>
    </source>
</evidence>
<comment type="subcellular location">
    <subcellularLocation>
        <location evidence="1">Cell inner membrane</location>
        <topology evidence="1">Single-pass membrane protein</topology>
        <orientation evidence="1">Periplasmic side</orientation>
    </subcellularLocation>
</comment>
<dbReference type="PANTHER" id="PTHR33446">
    <property type="entry name" value="PROTEIN TONB-RELATED"/>
    <property type="match status" value="1"/>
</dbReference>
<keyword evidence="14" id="KW-1185">Reference proteome</keyword>
<protein>
    <recommendedName>
        <fullName evidence="12">TonB C-terminal domain-containing protein</fullName>
    </recommendedName>
</protein>
<dbReference type="PROSITE" id="PS52015">
    <property type="entry name" value="TONB_CTD"/>
    <property type="match status" value="1"/>
</dbReference>
<evidence type="ECO:0000256" key="6">
    <source>
        <dbReference type="ARBA" id="ARBA00022692"/>
    </source>
</evidence>
<evidence type="ECO:0000256" key="3">
    <source>
        <dbReference type="ARBA" id="ARBA00022448"/>
    </source>
</evidence>
<dbReference type="OrthoDB" id="1039448at2"/>
<comment type="similarity">
    <text evidence="2">Belongs to the TonB family.</text>
</comment>
<keyword evidence="7" id="KW-0653">Protein transport</keyword>
<dbReference type="AlphaFoldDB" id="A0A0U4BKT9"/>
<accession>A0A0U4BKT9</accession>
<evidence type="ECO:0000256" key="7">
    <source>
        <dbReference type="ARBA" id="ARBA00022927"/>
    </source>
</evidence>
<name>A0A0U4BKT9_9BACT</name>
<proteinExistence type="inferred from homology"/>
<dbReference type="GO" id="GO:0015031">
    <property type="term" value="P:protein transport"/>
    <property type="evidence" value="ECO:0007669"/>
    <property type="project" value="UniProtKB-KW"/>
</dbReference>
<keyword evidence="3" id="KW-0813">Transport</keyword>
<dbReference type="KEGG" id="hyg:AUC43_02260"/>